<dbReference type="RefSeq" id="WP_102766961.1">
    <property type="nucleotide sequence ID" value="NZ_POSP01000003.1"/>
</dbReference>
<evidence type="ECO:0000313" key="4">
    <source>
        <dbReference type="Proteomes" id="UP000235916"/>
    </source>
</evidence>
<evidence type="ECO:0000256" key="1">
    <source>
        <dbReference type="SAM" id="MobiDB-lite"/>
    </source>
</evidence>
<feature type="region of interest" description="Disordered" evidence="1">
    <location>
        <begin position="162"/>
        <end position="192"/>
    </location>
</feature>
<organism evidence="3 4">
    <name type="scientific">Kinneretia aquatilis</name>
    <dbReference type="NCBI Taxonomy" id="2070761"/>
    <lineage>
        <taxon>Bacteria</taxon>
        <taxon>Pseudomonadati</taxon>
        <taxon>Pseudomonadota</taxon>
        <taxon>Betaproteobacteria</taxon>
        <taxon>Burkholderiales</taxon>
        <taxon>Sphaerotilaceae</taxon>
        <taxon>Roseateles</taxon>
    </lineage>
</organism>
<feature type="signal peptide" evidence="2">
    <location>
        <begin position="1"/>
        <end position="25"/>
    </location>
</feature>
<proteinExistence type="predicted"/>
<reference evidence="3 4" key="1">
    <citation type="submission" date="2018-01" db="EMBL/GenBank/DDBJ databases">
        <title>Draft genome sequence of Paucibacter aquatile CR182 isolated from freshwater of the Nakdong River.</title>
        <authorList>
            <person name="Choi A."/>
            <person name="Chung E.J."/>
        </authorList>
    </citation>
    <scope>NUCLEOTIDE SEQUENCE [LARGE SCALE GENOMIC DNA]</scope>
    <source>
        <strain evidence="3 4">CR182</strain>
    </source>
</reference>
<evidence type="ECO:0000256" key="2">
    <source>
        <dbReference type="SAM" id="SignalP"/>
    </source>
</evidence>
<protein>
    <submittedName>
        <fullName evidence="3">Uncharacterized protein</fullName>
    </submittedName>
</protein>
<accession>A0A2N8KU92</accession>
<dbReference type="OrthoDB" id="5297272at2"/>
<name>A0A2N8KU92_9BURK</name>
<dbReference type="AlphaFoldDB" id="A0A2N8KU92"/>
<comment type="caution">
    <text evidence="3">The sequence shown here is derived from an EMBL/GenBank/DDBJ whole genome shotgun (WGS) entry which is preliminary data.</text>
</comment>
<gene>
    <name evidence="3" type="ORF">C1O66_05465</name>
</gene>
<dbReference type="EMBL" id="POSP01000003">
    <property type="protein sequence ID" value="PND37038.1"/>
    <property type="molecule type" value="Genomic_DNA"/>
</dbReference>
<feature type="chain" id="PRO_5014873352" evidence="2">
    <location>
        <begin position="26"/>
        <end position="192"/>
    </location>
</feature>
<dbReference type="Proteomes" id="UP000235916">
    <property type="component" value="Unassembled WGS sequence"/>
</dbReference>
<keyword evidence="2" id="KW-0732">Signal</keyword>
<keyword evidence="4" id="KW-1185">Reference proteome</keyword>
<evidence type="ECO:0000313" key="3">
    <source>
        <dbReference type="EMBL" id="PND37038.1"/>
    </source>
</evidence>
<sequence>MIHTPLKSTVLACALALLSSSAWSAAVESAKPRNRLAAKIKPAAPAPVPAVEDNSPLSEEQMAVAPQVHAGEASCEFKHKVSVTPHPEKPGRFRLQFGQTVYNMAPEPTTTGAVRLEDKQAGVVWLQIPAKSMLMNTRIGQRLVDGCQHAEQVAMAQVNEPLTDGGIGITPSEPQTPPPAPVAKASAKKRVK</sequence>